<gene>
    <name evidence="3" type="ORF">KIH74_32620</name>
</gene>
<dbReference type="SMART" id="SM00347">
    <property type="entry name" value="HTH_MARR"/>
    <property type="match status" value="1"/>
</dbReference>
<evidence type="ECO:0000313" key="3">
    <source>
        <dbReference type="EMBL" id="MBT0773735.1"/>
    </source>
</evidence>
<dbReference type="Gene3D" id="1.10.10.10">
    <property type="entry name" value="Winged helix-like DNA-binding domain superfamily/Winged helix DNA-binding domain"/>
    <property type="match status" value="1"/>
</dbReference>
<dbReference type="SUPFAM" id="SSF46785">
    <property type="entry name" value="Winged helix' DNA-binding domain"/>
    <property type="match status" value="1"/>
</dbReference>
<dbReference type="PROSITE" id="PS50995">
    <property type="entry name" value="HTH_MARR_2"/>
    <property type="match status" value="1"/>
</dbReference>
<accession>A0ABS5TSI2</accession>
<dbReference type="PANTHER" id="PTHR33164">
    <property type="entry name" value="TRANSCRIPTIONAL REGULATOR, MARR FAMILY"/>
    <property type="match status" value="1"/>
</dbReference>
<proteinExistence type="predicted"/>
<evidence type="ECO:0000256" key="1">
    <source>
        <dbReference type="SAM" id="MobiDB-lite"/>
    </source>
</evidence>
<evidence type="ECO:0000313" key="4">
    <source>
        <dbReference type="Proteomes" id="UP001197247"/>
    </source>
</evidence>
<sequence length="192" mass="20627">MQDHNPKRPARPETPGRSTAQSTHRTDEPADGQPRRRHAHGDPRPEAIRAVRAMAAFASESEMYLAATGREGAMHRTDLNGLRVVMAGSESEPVTPRRLSEALQLSAPATSAMLDRLERLGHVERHPHPSDRRSVVVTATEHARTVGASMFGRVGAHMAPVLAGRSAGELALIAQFLEDATAATSSARADIP</sequence>
<dbReference type="Proteomes" id="UP001197247">
    <property type="component" value="Unassembled WGS sequence"/>
</dbReference>
<dbReference type="PRINTS" id="PR00598">
    <property type="entry name" value="HTHMARR"/>
</dbReference>
<keyword evidence="4" id="KW-1185">Reference proteome</keyword>
<dbReference type="InterPro" id="IPR000835">
    <property type="entry name" value="HTH_MarR-typ"/>
</dbReference>
<dbReference type="RefSeq" id="WP_214160275.1">
    <property type="nucleotide sequence ID" value="NZ_JAHBAY010000019.1"/>
</dbReference>
<reference evidence="3 4" key="1">
    <citation type="submission" date="2021-05" db="EMBL/GenBank/DDBJ databases">
        <title>Kineosporia and Streptomyces sp. nov. two new marine actinobacteria isolated from Coral.</title>
        <authorList>
            <person name="Buangrab K."/>
            <person name="Sutthacheep M."/>
            <person name="Yeemin T."/>
            <person name="Harunari E."/>
            <person name="Igarashi Y."/>
            <person name="Kanchanasin P."/>
            <person name="Tanasupawat S."/>
            <person name="Phongsopitanun W."/>
        </authorList>
    </citation>
    <scope>NUCLEOTIDE SEQUENCE [LARGE SCALE GENOMIC DNA]</scope>
    <source>
        <strain evidence="3 4">J2-2</strain>
    </source>
</reference>
<dbReference type="EMBL" id="JAHBAY010000019">
    <property type="protein sequence ID" value="MBT0773735.1"/>
    <property type="molecule type" value="Genomic_DNA"/>
</dbReference>
<dbReference type="InterPro" id="IPR039422">
    <property type="entry name" value="MarR/SlyA-like"/>
</dbReference>
<organism evidence="3 4">
    <name type="scientific">Kineosporia corallincola</name>
    <dbReference type="NCBI Taxonomy" id="2835133"/>
    <lineage>
        <taxon>Bacteria</taxon>
        <taxon>Bacillati</taxon>
        <taxon>Actinomycetota</taxon>
        <taxon>Actinomycetes</taxon>
        <taxon>Kineosporiales</taxon>
        <taxon>Kineosporiaceae</taxon>
        <taxon>Kineosporia</taxon>
    </lineage>
</organism>
<dbReference type="PANTHER" id="PTHR33164:SF106">
    <property type="entry name" value="TRANSCRIPTIONAL REGULATORY PROTEIN"/>
    <property type="match status" value="1"/>
</dbReference>
<dbReference type="InterPro" id="IPR036390">
    <property type="entry name" value="WH_DNA-bd_sf"/>
</dbReference>
<feature type="domain" description="HTH marR-type" evidence="2">
    <location>
        <begin position="44"/>
        <end position="182"/>
    </location>
</feature>
<dbReference type="Pfam" id="PF12802">
    <property type="entry name" value="MarR_2"/>
    <property type="match status" value="1"/>
</dbReference>
<feature type="region of interest" description="Disordered" evidence="1">
    <location>
        <begin position="1"/>
        <end position="45"/>
    </location>
</feature>
<evidence type="ECO:0000259" key="2">
    <source>
        <dbReference type="PROSITE" id="PS50995"/>
    </source>
</evidence>
<name>A0ABS5TSI2_9ACTN</name>
<dbReference type="InterPro" id="IPR036388">
    <property type="entry name" value="WH-like_DNA-bd_sf"/>
</dbReference>
<comment type="caution">
    <text evidence="3">The sequence shown here is derived from an EMBL/GenBank/DDBJ whole genome shotgun (WGS) entry which is preliminary data.</text>
</comment>
<protein>
    <submittedName>
        <fullName evidence="3">MarR family transcriptional regulator</fullName>
    </submittedName>
</protein>